<comment type="similarity">
    <text evidence="2">Belongs to the DsbD family.</text>
</comment>
<keyword evidence="3 7" id="KW-0812">Transmembrane</keyword>
<accession>A0ABQ4QJP4</accession>
<gene>
    <name evidence="9" type="primary">dipZ_2</name>
    <name evidence="9" type="ORF">AFCDBAGC_3320</name>
</gene>
<keyword evidence="10" id="KW-1185">Reference proteome</keyword>
<dbReference type="PANTHER" id="PTHR31272">
    <property type="entry name" value="CYTOCHROME C-TYPE BIOGENESIS PROTEIN HI_1454-RELATED"/>
    <property type="match status" value="1"/>
</dbReference>
<dbReference type="EMBL" id="BPQG01000051">
    <property type="protein sequence ID" value="GJD45447.1"/>
    <property type="molecule type" value="Genomic_DNA"/>
</dbReference>
<comment type="caution">
    <text evidence="9">The sequence shown here is derived from an EMBL/GenBank/DDBJ whole genome shotgun (WGS) entry which is preliminary data.</text>
</comment>
<keyword evidence="6 7" id="KW-0472">Membrane</keyword>
<evidence type="ECO:0000256" key="5">
    <source>
        <dbReference type="ARBA" id="ARBA00022989"/>
    </source>
</evidence>
<proteinExistence type="inferred from homology"/>
<keyword evidence="5 7" id="KW-1133">Transmembrane helix</keyword>
<evidence type="ECO:0000313" key="9">
    <source>
        <dbReference type="EMBL" id="GJD45447.1"/>
    </source>
</evidence>
<evidence type="ECO:0000259" key="8">
    <source>
        <dbReference type="Pfam" id="PF02683"/>
    </source>
</evidence>
<evidence type="ECO:0000256" key="2">
    <source>
        <dbReference type="ARBA" id="ARBA00006143"/>
    </source>
</evidence>
<feature type="transmembrane region" description="Helical" evidence="7">
    <location>
        <begin position="154"/>
        <end position="179"/>
    </location>
</feature>
<dbReference type="RefSeq" id="WP_147763939.1">
    <property type="nucleotide sequence ID" value="NZ_BPQG01000051.1"/>
</dbReference>
<evidence type="ECO:0000256" key="4">
    <source>
        <dbReference type="ARBA" id="ARBA00022748"/>
    </source>
</evidence>
<comment type="subcellular location">
    <subcellularLocation>
        <location evidence="1">Membrane</location>
        <topology evidence="1">Multi-pass membrane protein</topology>
    </subcellularLocation>
</comment>
<sequence>MIVSLGLALLAGLLSTLSPCVLPLLPLVLGAAASEHRFGPAALAGGLALSFVAIGLFVATIGFGLGLDGDVFRRVAAILLILVGLVLLVPMAQTRLAVAAGPVANWTETRFGGFSTTGLWGQFGVGLLLGAVWSPCVGPTLGAASILAAQGRDLWTVGLTMLVFGLGAALPLLVLGALSRSVLVGWRDRLMRVGKGMKAALGAILVVTGLVIVLGADKRIEAVLVDAAPDWLNALTTRY</sequence>
<reference evidence="9 10" key="1">
    <citation type="journal article" date="2021" name="Front. Microbiol.">
        <title>Comprehensive Comparative Genomics and Phenotyping of Methylobacterium Species.</title>
        <authorList>
            <person name="Alessa O."/>
            <person name="Ogura Y."/>
            <person name="Fujitani Y."/>
            <person name="Takami H."/>
            <person name="Hayashi T."/>
            <person name="Sahin N."/>
            <person name="Tani A."/>
        </authorList>
    </citation>
    <scope>NUCLEOTIDE SEQUENCE [LARGE SCALE GENOMIC DNA]</scope>
    <source>
        <strain evidence="9 10">DSM 23679</strain>
    </source>
</reference>
<dbReference type="InterPro" id="IPR051790">
    <property type="entry name" value="Cytochrome_c-biogenesis_DsbD"/>
</dbReference>
<protein>
    <submittedName>
        <fullName evidence="9">Protein DipZ</fullName>
    </submittedName>
</protein>
<feature type="transmembrane region" description="Helical" evidence="7">
    <location>
        <begin position="77"/>
        <end position="99"/>
    </location>
</feature>
<feature type="transmembrane region" description="Helical" evidence="7">
    <location>
        <begin position="119"/>
        <end position="142"/>
    </location>
</feature>
<keyword evidence="4" id="KW-0201">Cytochrome c-type biogenesis</keyword>
<dbReference type="PANTHER" id="PTHR31272:SF9">
    <property type="entry name" value="BLL1027 PROTEIN"/>
    <property type="match status" value="1"/>
</dbReference>
<dbReference type="Proteomes" id="UP001055117">
    <property type="component" value="Unassembled WGS sequence"/>
</dbReference>
<evidence type="ECO:0000313" key="10">
    <source>
        <dbReference type="Proteomes" id="UP001055117"/>
    </source>
</evidence>
<dbReference type="InterPro" id="IPR003834">
    <property type="entry name" value="Cyt_c_assmbl_TM_dom"/>
</dbReference>
<evidence type="ECO:0000256" key="6">
    <source>
        <dbReference type="ARBA" id="ARBA00023136"/>
    </source>
</evidence>
<name>A0ABQ4QJP4_9HYPH</name>
<evidence type="ECO:0000256" key="1">
    <source>
        <dbReference type="ARBA" id="ARBA00004141"/>
    </source>
</evidence>
<evidence type="ECO:0000256" key="3">
    <source>
        <dbReference type="ARBA" id="ARBA00022692"/>
    </source>
</evidence>
<feature type="transmembrane region" description="Helical" evidence="7">
    <location>
        <begin position="199"/>
        <end position="216"/>
    </location>
</feature>
<organism evidence="9 10">
    <name type="scientific">Methylobacterium cerastii</name>
    <dbReference type="NCBI Taxonomy" id="932741"/>
    <lineage>
        <taxon>Bacteria</taxon>
        <taxon>Pseudomonadati</taxon>
        <taxon>Pseudomonadota</taxon>
        <taxon>Alphaproteobacteria</taxon>
        <taxon>Hyphomicrobiales</taxon>
        <taxon>Methylobacteriaceae</taxon>
        <taxon>Methylobacterium</taxon>
    </lineage>
</organism>
<feature type="transmembrane region" description="Helical" evidence="7">
    <location>
        <begin position="43"/>
        <end position="65"/>
    </location>
</feature>
<feature type="domain" description="Cytochrome C biogenesis protein transmembrane" evidence="8">
    <location>
        <begin position="3"/>
        <end position="184"/>
    </location>
</feature>
<evidence type="ECO:0000256" key="7">
    <source>
        <dbReference type="SAM" id="Phobius"/>
    </source>
</evidence>
<dbReference type="Pfam" id="PF02683">
    <property type="entry name" value="DsbD_TM"/>
    <property type="match status" value="1"/>
</dbReference>